<dbReference type="InterPro" id="IPR050445">
    <property type="entry name" value="Bact_polysacc_biosynth/exp"/>
</dbReference>
<dbReference type="InterPro" id="IPR032807">
    <property type="entry name" value="GNVR"/>
</dbReference>
<dbReference type="GO" id="GO:0005524">
    <property type="term" value="F:ATP binding"/>
    <property type="evidence" value="ECO:0007669"/>
    <property type="project" value="UniProtKB-KW"/>
</dbReference>
<dbReference type="NCBIfam" id="TIGR01005">
    <property type="entry name" value="eps_transp_fam"/>
    <property type="match status" value="1"/>
</dbReference>
<evidence type="ECO:0000256" key="6">
    <source>
        <dbReference type="ARBA" id="ARBA00022519"/>
    </source>
</evidence>
<comment type="catalytic activity">
    <reaction evidence="15">
        <text>L-tyrosyl-[protein] + ATP = O-phospho-L-tyrosyl-[protein] + ADP + H(+)</text>
        <dbReference type="Rhea" id="RHEA:10596"/>
        <dbReference type="Rhea" id="RHEA-COMP:10136"/>
        <dbReference type="Rhea" id="RHEA-COMP:20101"/>
        <dbReference type="ChEBI" id="CHEBI:15378"/>
        <dbReference type="ChEBI" id="CHEBI:30616"/>
        <dbReference type="ChEBI" id="CHEBI:46858"/>
        <dbReference type="ChEBI" id="CHEBI:61978"/>
        <dbReference type="ChEBI" id="CHEBI:456216"/>
        <dbReference type="EC" id="2.7.10.2"/>
    </reaction>
</comment>
<evidence type="ECO:0000256" key="17">
    <source>
        <dbReference type="SAM" id="Phobius"/>
    </source>
</evidence>
<keyword evidence="10" id="KW-0418">Kinase</keyword>
<comment type="similarity">
    <text evidence="3">Belongs to the etk/wzc family.</text>
</comment>
<dbReference type="SUPFAM" id="SSF52540">
    <property type="entry name" value="P-loop containing nucleoside triphosphate hydrolases"/>
    <property type="match status" value="1"/>
</dbReference>
<dbReference type="InterPro" id="IPR005700">
    <property type="entry name" value="EPS_ExoP-like"/>
</dbReference>
<evidence type="ECO:0000256" key="15">
    <source>
        <dbReference type="ARBA" id="ARBA00051245"/>
    </source>
</evidence>
<dbReference type="GO" id="GO:0004715">
    <property type="term" value="F:non-membrane spanning protein tyrosine kinase activity"/>
    <property type="evidence" value="ECO:0007669"/>
    <property type="project" value="UniProtKB-EC"/>
</dbReference>
<dbReference type="Gene3D" id="3.40.50.300">
    <property type="entry name" value="P-loop containing nucleotide triphosphate hydrolases"/>
    <property type="match status" value="1"/>
</dbReference>
<sequence>MLHVTDQHFPHDDHATGGGSELGSALPSLEQIVGAIRRQMWVLAAGAVIGIAVGLAYVLTAVPLYTSSTDILIDKGQTQAVEGVEAATTGVFKDDAEMLSQVELLRSEHLARAVVDKLDLTNNPVFTAEAGMSPVAAVKAFVKQIITVFGGEEVEVAPDRETILQETAEALQDNIEVQRIGLTYALRLSYTSPDRQLSAQVARAYADVYIEDQLNAKFDATRRASGWLQDRIAELRSQAFDADLAVQKFRADNNLIAASGTLVSDQQLAEINSQLVTAQASTAEAKARYDQIEAIIASGRTDAVVNDALASTTINQLRERYLDASRREADIARRLGVDHIQAERLRGEMAEYERLIFQELKRIGDSYNNAYQVALTRQQSLEESLRQALTVTANAGSTQVRLRELERQAETFKSLYDNFLQRYQETVQQQSFPSINARVISPGSPAEFPSYPKKPLIMALFTMMGLAVAGGVAGFREYRDRFFRTGDQVRTELGVEFLGYTPELKAADMKNAPASGSLRPSHLFRTNSAALYVSKNPMSPFAETLRNAKVAADMSLTEKRSKVIGVVSCLPSEGKSTISVNLAQLMAQQGSSTLLVDADLRNPGLSRLLAEKPQSGFVEAFRDPSKLEASIMRDTAEDLSVLPVVLRQRIFHSSDMLASARMETLLNDFRSHYDYVILDLPPLGPVVDAKAIASRVDAFLFVVHWGRTSRQLARSVLASNPAIRNKCIGVILNRSDEKKLKLYRTYGSSEFYHQEYSQYFGR</sequence>
<dbReference type="STRING" id="1166073.SAMN05192530_11912"/>
<comment type="subcellular location">
    <subcellularLocation>
        <location evidence="1">Cell inner membrane</location>
        <topology evidence="1">Multi-pass membrane protein</topology>
    </subcellularLocation>
</comment>
<keyword evidence="14" id="KW-0829">Tyrosine-protein kinase</keyword>
<keyword evidence="12 17" id="KW-1133">Transmembrane helix</keyword>
<dbReference type="GO" id="GO:0005886">
    <property type="term" value="C:plasma membrane"/>
    <property type="evidence" value="ECO:0007669"/>
    <property type="project" value="UniProtKB-SubCell"/>
</dbReference>
<dbReference type="AlphaFoldDB" id="A0A1H0NBU0"/>
<dbReference type="Proteomes" id="UP000198793">
    <property type="component" value="Unassembled WGS sequence"/>
</dbReference>
<evidence type="ECO:0000256" key="12">
    <source>
        <dbReference type="ARBA" id="ARBA00022989"/>
    </source>
</evidence>
<comment type="similarity">
    <text evidence="2">Belongs to the CpsD/CapB family.</text>
</comment>
<keyword evidence="9" id="KW-0547">Nucleotide-binding</keyword>
<evidence type="ECO:0000256" key="14">
    <source>
        <dbReference type="ARBA" id="ARBA00023137"/>
    </source>
</evidence>
<keyword evidence="7" id="KW-0808">Transferase</keyword>
<dbReference type="InterPro" id="IPR025669">
    <property type="entry name" value="AAA_dom"/>
</dbReference>
<evidence type="ECO:0000313" key="22">
    <source>
        <dbReference type="Proteomes" id="UP000198793"/>
    </source>
</evidence>
<keyword evidence="11" id="KW-0067">ATP-binding</keyword>
<evidence type="ECO:0000256" key="4">
    <source>
        <dbReference type="ARBA" id="ARBA00011903"/>
    </source>
</evidence>
<reference evidence="21 22" key="1">
    <citation type="submission" date="2016-10" db="EMBL/GenBank/DDBJ databases">
        <authorList>
            <person name="de Groot N.N."/>
        </authorList>
    </citation>
    <scope>NUCLEOTIDE SEQUENCE [LARGE SCALE GENOMIC DNA]</scope>
    <source>
        <strain evidence="22">L7-484,KACC 16230,DSM 25025</strain>
    </source>
</reference>
<evidence type="ECO:0000256" key="11">
    <source>
        <dbReference type="ARBA" id="ARBA00022840"/>
    </source>
</evidence>
<dbReference type="InterPro" id="IPR027417">
    <property type="entry name" value="P-loop_NTPase"/>
</dbReference>
<dbReference type="Pfam" id="PF13807">
    <property type="entry name" value="GNVR"/>
    <property type="match status" value="1"/>
</dbReference>
<name>A0A1H0NBU0_9HYPH</name>
<feature type="domain" description="Polysaccharide chain length determinant N-terminal" evidence="18">
    <location>
        <begin position="29"/>
        <end position="118"/>
    </location>
</feature>
<dbReference type="Pfam" id="PF13614">
    <property type="entry name" value="AAA_31"/>
    <property type="match status" value="1"/>
</dbReference>
<evidence type="ECO:0000256" key="13">
    <source>
        <dbReference type="ARBA" id="ARBA00023136"/>
    </source>
</evidence>
<dbReference type="RefSeq" id="WP_090677220.1">
    <property type="nucleotide sequence ID" value="NZ_FNIT01000019.1"/>
</dbReference>
<evidence type="ECO:0000256" key="1">
    <source>
        <dbReference type="ARBA" id="ARBA00004429"/>
    </source>
</evidence>
<feature type="domain" description="Tyrosine-protein kinase G-rich" evidence="20">
    <location>
        <begin position="399"/>
        <end position="477"/>
    </location>
</feature>
<accession>A0A1H0NBU0</accession>
<dbReference type="InterPro" id="IPR005702">
    <property type="entry name" value="Wzc-like_C"/>
</dbReference>
<keyword evidence="8 17" id="KW-0812">Transmembrane</keyword>
<dbReference type="Pfam" id="PF02706">
    <property type="entry name" value="Wzz"/>
    <property type="match status" value="1"/>
</dbReference>
<feature type="transmembrane region" description="Helical" evidence="17">
    <location>
        <begin position="456"/>
        <end position="475"/>
    </location>
</feature>
<evidence type="ECO:0000259" key="19">
    <source>
        <dbReference type="Pfam" id="PF13614"/>
    </source>
</evidence>
<evidence type="ECO:0000259" key="18">
    <source>
        <dbReference type="Pfam" id="PF02706"/>
    </source>
</evidence>
<evidence type="ECO:0000259" key="20">
    <source>
        <dbReference type="Pfam" id="PF13807"/>
    </source>
</evidence>
<dbReference type="CDD" id="cd05387">
    <property type="entry name" value="BY-kinase"/>
    <property type="match status" value="1"/>
</dbReference>
<dbReference type="NCBIfam" id="TIGR01007">
    <property type="entry name" value="eps_fam"/>
    <property type="match status" value="1"/>
</dbReference>
<dbReference type="EC" id="2.7.10.2" evidence="4"/>
<dbReference type="InterPro" id="IPR003856">
    <property type="entry name" value="LPS_length_determ_N"/>
</dbReference>
<dbReference type="EMBL" id="FNIT01000019">
    <property type="protein sequence ID" value="SDO90219.1"/>
    <property type="molecule type" value="Genomic_DNA"/>
</dbReference>
<evidence type="ECO:0000256" key="5">
    <source>
        <dbReference type="ARBA" id="ARBA00022475"/>
    </source>
</evidence>
<evidence type="ECO:0000256" key="7">
    <source>
        <dbReference type="ARBA" id="ARBA00022679"/>
    </source>
</evidence>
<feature type="transmembrane region" description="Helical" evidence="17">
    <location>
        <begin position="41"/>
        <end position="65"/>
    </location>
</feature>
<gene>
    <name evidence="21" type="ORF">SAMN05192530_11912</name>
</gene>
<feature type="domain" description="AAA" evidence="19">
    <location>
        <begin position="573"/>
        <end position="692"/>
    </location>
</feature>
<feature type="region of interest" description="Disordered" evidence="16">
    <location>
        <begin position="1"/>
        <end position="21"/>
    </location>
</feature>
<keyword evidence="22" id="KW-1185">Reference proteome</keyword>
<proteinExistence type="inferred from homology"/>
<organism evidence="21 22">
    <name type="scientific">Aureimonas jatrophae</name>
    <dbReference type="NCBI Taxonomy" id="1166073"/>
    <lineage>
        <taxon>Bacteria</taxon>
        <taxon>Pseudomonadati</taxon>
        <taxon>Pseudomonadota</taxon>
        <taxon>Alphaproteobacteria</taxon>
        <taxon>Hyphomicrobiales</taxon>
        <taxon>Aurantimonadaceae</taxon>
        <taxon>Aureimonas</taxon>
    </lineage>
</organism>
<dbReference type="PANTHER" id="PTHR32309:SF13">
    <property type="entry name" value="FERRIC ENTEROBACTIN TRANSPORT PROTEIN FEPE"/>
    <property type="match status" value="1"/>
</dbReference>
<evidence type="ECO:0000256" key="10">
    <source>
        <dbReference type="ARBA" id="ARBA00022777"/>
    </source>
</evidence>
<keyword evidence="13 17" id="KW-0472">Membrane</keyword>
<dbReference type="PANTHER" id="PTHR32309">
    <property type="entry name" value="TYROSINE-PROTEIN KINASE"/>
    <property type="match status" value="1"/>
</dbReference>
<evidence type="ECO:0000256" key="8">
    <source>
        <dbReference type="ARBA" id="ARBA00022692"/>
    </source>
</evidence>
<evidence type="ECO:0000256" key="16">
    <source>
        <dbReference type="SAM" id="MobiDB-lite"/>
    </source>
</evidence>
<dbReference type="OrthoDB" id="230260at2"/>
<evidence type="ECO:0000256" key="2">
    <source>
        <dbReference type="ARBA" id="ARBA00007316"/>
    </source>
</evidence>
<feature type="compositionally biased region" description="Basic and acidic residues" evidence="16">
    <location>
        <begin position="1"/>
        <end position="15"/>
    </location>
</feature>
<evidence type="ECO:0000256" key="9">
    <source>
        <dbReference type="ARBA" id="ARBA00022741"/>
    </source>
</evidence>
<evidence type="ECO:0000313" key="21">
    <source>
        <dbReference type="EMBL" id="SDO90219.1"/>
    </source>
</evidence>
<protein>
    <recommendedName>
        <fullName evidence="4">non-specific protein-tyrosine kinase</fullName>
        <ecNumber evidence="4">2.7.10.2</ecNumber>
    </recommendedName>
</protein>
<keyword evidence="6" id="KW-0997">Cell inner membrane</keyword>
<evidence type="ECO:0000256" key="3">
    <source>
        <dbReference type="ARBA" id="ARBA00008883"/>
    </source>
</evidence>
<keyword evidence="5" id="KW-1003">Cell membrane</keyword>